<reference evidence="1 2" key="1">
    <citation type="journal article" date="2015" name="Nature">
        <title>rRNA introns, odd ribosomes, and small enigmatic genomes across a large radiation of phyla.</title>
        <authorList>
            <person name="Brown C.T."/>
            <person name="Hug L.A."/>
            <person name="Thomas B.C."/>
            <person name="Sharon I."/>
            <person name="Castelle C.J."/>
            <person name="Singh A."/>
            <person name="Wilkins M.J."/>
            <person name="Williams K.H."/>
            <person name="Banfield J.F."/>
        </authorList>
    </citation>
    <scope>NUCLEOTIDE SEQUENCE [LARGE SCALE GENOMIC DNA]</scope>
</reference>
<gene>
    <name evidence="1" type="ORF">UX39_C0001G0026</name>
</gene>
<protein>
    <submittedName>
        <fullName evidence="1">Integrase catalytic region</fullName>
    </submittedName>
</protein>
<sequence length="185" mass="21149">MAKTFLLPMSVKEIDRLEIIKQLLHREINGPMAARTLALSTRQIRRLKFAVKKNGARGLIHGNRGQPSPNRLPDQERKKIAAIVSEKYLDFSPTFAAEKLSELHGITHDPKTIQTVLIEADVWTKRTKLKKEQHRSWRERRPAYGDLVQFDGSYEHWFEDRNGTDEACLLAAIDDATGNIIPRAV</sequence>
<dbReference type="SUPFAM" id="SSF46689">
    <property type="entry name" value="Homeodomain-like"/>
    <property type="match status" value="1"/>
</dbReference>
<accession>A0A0G1P3J6</accession>
<proteinExistence type="predicted"/>
<dbReference type="AlphaFoldDB" id="A0A0G1P3J6"/>
<name>A0A0G1P3J6_9BACT</name>
<dbReference type="InterPro" id="IPR009057">
    <property type="entry name" value="Homeodomain-like_sf"/>
</dbReference>
<dbReference type="Proteomes" id="UP000034175">
    <property type="component" value="Unassembled WGS sequence"/>
</dbReference>
<evidence type="ECO:0000313" key="1">
    <source>
        <dbReference type="EMBL" id="KKU27306.1"/>
    </source>
</evidence>
<dbReference type="EMBL" id="LCMA01000001">
    <property type="protein sequence ID" value="KKU27306.1"/>
    <property type="molecule type" value="Genomic_DNA"/>
</dbReference>
<evidence type="ECO:0000313" key="2">
    <source>
        <dbReference type="Proteomes" id="UP000034175"/>
    </source>
</evidence>
<organism evidence="1 2">
    <name type="scientific">Candidatus Magasanikbacteria bacterium GW2011_GWA2_46_17</name>
    <dbReference type="NCBI Taxonomy" id="1619042"/>
    <lineage>
        <taxon>Bacteria</taxon>
        <taxon>Candidatus Magasanikiibacteriota</taxon>
    </lineage>
</organism>
<comment type="caution">
    <text evidence="1">The sequence shown here is derived from an EMBL/GenBank/DDBJ whole genome shotgun (WGS) entry which is preliminary data.</text>
</comment>